<keyword evidence="18" id="KW-0418">Kinase</keyword>
<feature type="transmembrane region" description="Helical" evidence="16">
    <location>
        <begin position="659"/>
        <end position="676"/>
    </location>
</feature>
<dbReference type="PRINTS" id="PR00344">
    <property type="entry name" value="BCTRLSENSOR"/>
</dbReference>
<sequence>MNFNIDIDIAIFFIFLAVNLIAGLWHGRGVRTIEDYSLGGRNFSTGTISATLTATWIGGGFFSFLISKTYSNGIYSIIPILIDYSVTFFIIGFFLSARMGEFLGSVSVAEAMGSLYGKAVRVITAIAGILAISGLIGIQFKISSSLFSHFLNISTNWAMFASSMVVVLYSAFGGIRSITFTDILQFFTFGTVIPIIGLIIWQDVASMDDILTVLAEDKNFHFTNMEFTNPQFLEMIQLSLIFVIPALHPSIFQRISMAKNVRQIKNSFVLSSISAMLMVLVTCWVGILMLVVDPNLKPEGLWFHIIDQYTSPGIRGLIIIGVTAMIMSTADSYINSSSILASHDIYAVFYQKITKKNELLFSKGMSFFIGILSIILAMTTTDMLSLMLLANNFYIPVVTVPLLFTVYGFRSSTKSVLIGMGAGSVTVIIWRIFFMDSTGIDSIVPGTLANVLFLLSTHYLLDQPGGWVGIKDRKVLDELKKERKRAYYNIFHTIKNFNFITFCCKNSPKQEVTYPVCGLFYIISTFSSMYSMPHELQQEYAEVLEIIYHSVLFVASCFLTYPIWPVTFKQEKFISVFWILGTFYILVFSSTLLMMISNFGQLQLMIFMVDLIIMATLLRWYITLFMIISGICISFEVYQYVCTHISIANGTTHMENLQFKVIYFLLLTSSVLLIFLKPKEEKYLLTEEQNLHLTKNVMDIKEELSKMMEIRNEFLRNLQHEAVTPITGITSMGQVLHENYDKFNEQQRRIAVAEISKSSERLNSLITNLVDLSKLSSMGYQLNPEQVNISKLIYERIDKCKKLYVEYKNEDSQEFITDIEDNVSINCDQYYIAKTIDNIIINAIQYCKSGRITIKLKKITNLEIEFAVCDEGIGIPKEELYDVFGTFVVSSRTKTSAGGRGIGLAVCKKVIEAHGGRIWAEQNMNGKGTTIKFILSSVSL</sequence>
<feature type="transmembrane region" description="Helical" evidence="16">
    <location>
        <begin position="393"/>
        <end position="409"/>
    </location>
</feature>
<feature type="transmembrane region" description="Helical" evidence="16">
    <location>
        <begin position="46"/>
        <end position="66"/>
    </location>
</feature>
<keyword evidence="7" id="KW-0597">Phosphoprotein</keyword>
<dbReference type="Gene3D" id="3.30.565.10">
    <property type="entry name" value="Histidine kinase-like ATPase, C-terminal domain"/>
    <property type="match status" value="1"/>
</dbReference>
<organism evidence="18 19">
    <name type="scientific">Candidatus Trichorickettsia mobilis</name>
    <dbReference type="NCBI Taxonomy" id="1346319"/>
    <lineage>
        <taxon>Bacteria</taxon>
        <taxon>Pseudomonadati</taxon>
        <taxon>Pseudomonadota</taxon>
        <taxon>Alphaproteobacteria</taxon>
        <taxon>Rickettsiales</taxon>
        <taxon>Rickettsiaceae</taxon>
        <taxon>Rickettsieae</taxon>
        <taxon>Candidatus Trichorickettsia</taxon>
    </lineage>
</organism>
<name>A0ABZ0USS8_9RICK</name>
<keyword evidence="6" id="KW-1003">Cell membrane</keyword>
<evidence type="ECO:0000256" key="2">
    <source>
        <dbReference type="ARBA" id="ARBA00004651"/>
    </source>
</evidence>
<keyword evidence="18" id="KW-0808">Transferase</keyword>
<dbReference type="InterPro" id="IPR003594">
    <property type="entry name" value="HATPase_dom"/>
</dbReference>
<feature type="transmembrane region" description="Helical" evidence="16">
    <location>
        <begin position="115"/>
        <end position="138"/>
    </location>
</feature>
<keyword evidence="13 16" id="KW-0472">Membrane</keyword>
<dbReference type="Gene3D" id="1.10.287.130">
    <property type="match status" value="1"/>
</dbReference>
<evidence type="ECO:0000256" key="12">
    <source>
        <dbReference type="ARBA" id="ARBA00023065"/>
    </source>
</evidence>
<dbReference type="InterPro" id="IPR036097">
    <property type="entry name" value="HisK_dim/P_sf"/>
</dbReference>
<evidence type="ECO:0000256" key="10">
    <source>
        <dbReference type="ARBA" id="ARBA00022989"/>
    </source>
</evidence>
<dbReference type="EC" id="2.7.13.3" evidence="4"/>
<evidence type="ECO:0000256" key="5">
    <source>
        <dbReference type="ARBA" id="ARBA00022448"/>
    </source>
</evidence>
<evidence type="ECO:0000256" key="3">
    <source>
        <dbReference type="ARBA" id="ARBA00006434"/>
    </source>
</evidence>
<feature type="domain" description="Histidine kinase" evidence="17">
    <location>
        <begin position="717"/>
        <end position="939"/>
    </location>
</feature>
<dbReference type="Gene3D" id="1.20.1730.10">
    <property type="entry name" value="Sodium/glucose cotransporter"/>
    <property type="match status" value="1"/>
</dbReference>
<evidence type="ECO:0000256" key="16">
    <source>
        <dbReference type="SAM" id="Phobius"/>
    </source>
</evidence>
<evidence type="ECO:0000256" key="1">
    <source>
        <dbReference type="ARBA" id="ARBA00000085"/>
    </source>
</evidence>
<evidence type="ECO:0000256" key="13">
    <source>
        <dbReference type="ARBA" id="ARBA00023136"/>
    </source>
</evidence>
<dbReference type="Pfam" id="PF02518">
    <property type="entry name" value="HATPase_c"/>
    <property type="match status" value="1"/>
</dbReference>
<feature type="transmembrane region" description="Helical" evidence="16">
    <location>
        <begin position="150"/>
        <end position="171"/>
    </location>
</feature>
<comment type="similarity">
    <text evidence="3">Belongs to the sodium:solute symporter (SSF) (TC 2.A.21) family.</text>
</comment>
<comment type="subcellular location">
    <subcellularLocation>
        <location evidence="2">Cell membrane</location>
        <topology evidence="2">Multi-pass membrane protein</topology>
    </subcellularLocation>
</comment>
<comment type="catalytic activity">
    <reaction evidence="1">
        <text>ATP + protein L-histidine = ADP + protein N-phospho-L-histidine.</text>
        <dbReference type="EC" id="2.7.13.3"/>
    </reaction>
</comment>
<evidence type="ECO:0000256" key="9">
    <source>
        <dbReference type="ARBA" id="ARBA00022847"/>
    </source>
</evidence>
<dbReference type="EMBL" id="CP112932">
    <property type="protein sequence ID" value="WPY01082.1"/>
    <property type="molecule type" value="Genomic_DNA"/>
</dbReference>
<evidence type="ECO:0000256" key="6">
    <source>
        <dbReference type="ARBA" id="ARBA00022475"/>
    </source>
</evidence>
<dbReference type="InterPro" id="IPR038377">
    <property type="entry name" value="Na/Glc_symporter_sf"/>
</dbReference>
<dbReference type="PANTHER" id="PTHR48086">
    <property type="entry name" value="SODIUM/PROLINE SYMPORTER-RELATED"/>
    <property type="match status" value="1"/>
</dbReference>
<dbReference type="SUPFAM" id="SSF47384">
    <property type="entry name" value="Homodimeric domain of signal transducing histidine kinase"/>
    <property type="match status" value="1"/>
</dbReference>
<feature type="transmembrane region" description="Helical" evidence="16">
    <location>
        <begin position="360"/>
        <end position="381"/>
    </location>
</feature>
<dbReference type="CDD" id="cd00082">
    <property type="entry name" value="HisKA"/>
    <property type="match status" value="1"/>
</dbReference>
<feature type="transmembrane region" description="Helical" evidence="16">
    <location>
        <begin position="546"/>
        <end position="564"/>
    </location>
</feature>
<feature type="transmembrane region" description="Helical" evidence="16">
    <location>
        <begin position="183"/>
        <end position="201"/>
    </location>
</feature>
<dbReference type="CDD" id="cd10322">
    <property type="entry name" value="SLC5sbd"/>
    <property type="match status" value="1"/>
</dbReference>
<dbReference type="PROSITE" id="PS50109">
    <property type="entry name" value="HIS_KIN"/>
    <property type="match status" value="1"/>
</dbReference>
<dbReference type="RefSeq" id="WP_323737888.1">
    <property type="nucleotide sequence ID" value="NZ_CP112932.1"/>
</dbReference>
<dbReference type="SMART" id="SM00387">
    <property type="entry name" value="HATPase_c"/>
    <property type="match status" value="1"/>
</dbReference>
<reference evidence="18 19" key="1">
    <citation type="submission" date="2022-10" db="EMBL/GenBank/DDBJ databases">
        <title>Host association and intracellularity evolved multiple times independently in the Rickettsiales.</title>
        <authorList>
            <person name="Castelli M."/>
            <person name="Nardi T."/>
            <person name="Gammuto L."/>
            <person name="Bellinzona G."/>
            <person name="Sabaneyeva E."/>
            <person name="Potekhin A."/>
            <person name="Serra V."/>
            <person name="Petroni G."/>
            <person name="Sassera D."/>
        </authorList>
    </citation>
    <scope>NUCLEOTIDE SEQUENCE [LARGE SCALE GENOMIC DNA]</scope>
    <source>
        <strain evidence="18 19">Kr 154-4</strain>
    </source>
</reference>
<dbReference type="InterPro" id="IPR005467">
    <property type="entry name" value="His_kinase_dom"/>
</dbReference>
<evidence type="ECO:0000256" key="4">
    <source>
        <dbReference type="ARBA" id="ARBA00012438"/>
    </source>
</evidence>
<dbReference type="Pfam" id="PF00474">
    <property type="entry name" value="SSF"/>
    <property type="match status" value="1"/>
</dbReference>
<dbReference type="Proteomes" id="UP001326613">
    <property type="component" value="Chromosome"/>
</dbReference>
<dbReference type="PROSITE" id="PS50283">
    <property type="entry name" value="NA_SOLUT_SYMP_3"/>
    <property type="match status" value="1"/>
</dbReference>
<evidence type="ECO:0000256" key="11">
    <source>
        <dbReference type="ARBA" id="ARBA00023053"/>
    </source>
</evidence>
<feature type="transmembrane region" description="Helical" evidence="16">
    <location>
        <begin position="576"/>
        <end position="596"/>
    </location>
</feature>
<feature type="transmembrane region" description="Helical" evidence="16">
    <location>
        <begin position="268"/>
        <end position="292"/>
    </location>
</feature>
<feature type="transmembrane region" description="Helical" evidence="16">
    <location>
        <begin position="7"/>
        <end position="26"/>
    </location>
</feature>
<keyword evidence="14" id="KW-0739">Sodium transport</keyword>
<feature type="transmembrane region" description="Helical" evidence="16">
    <location>
        <begin position="312"/>
        <end position="330"/>
    </location>
</feature>
<evidence type="ECO:0000313" key="19">
    <source>
        <dbReference type="Proteomes" id="UP001326613"/>
    </source>
</evidence>
<evidence type="ECO:0000256" key="14">
    <source>
        <dbReference type="ARBA" id="ARBA00023201"/>
    </source>
</evidence>
<proteinExistence type="inferred from homology"/>
<comment type="catalytic activity">
    <reaction evidence="15">
        <text>L-proline(in) + Na(+)(in) = L-proline(out) + Na(+)(out)</text>
        <dbReference type="Rhea" id="RHEA:28967"/>
        <dbReference type="ChEBI" id="CHEBI:29101"/>
        <dbReference type="ChEBI" id="CHEBI:60039"/>
    </reaction>
</comment>
<dbReference type="InterPro" id="IPR036890">
    <property type="entry name" value="HATPase_C_sf"/>
</dbReference>
<keyword evidence="12" id="KW-0406">Ion transport</keyword>
<feature type="transmembrane region" description="Helical" evidence="16">
    <location>
        <begin position="416"/>
        <end position="434"/>
    </location>
</feature>
<dbReference type="InterPro" id="IPR004358">
    <property type="entry name" value="Sig_transdc_His_kin-like_C"/>
</dbReference>
<dbReference type="PANTHER" id="PTHR48086:SF3">
    <property type="entry name" value="SODIUM_PROLINE SYMPORTER"/>
    <property type="match status" value="1"/>
</dbReference>
<dbReference type="GO" id="GO:0016301">
    <property type="term" value="F:kinase activity"/>
    <property type="evidence" value="ECO:0007669"/>
    <property type="project" value="UniProtKB-KW"/>
</dbReference>
<protein>
    <recommendedName>
        <fullName evidence="4">histidine kinase</fullName>
        <ecNumber evidence="4">2.7.13.3</ecNumber>
    </recommendedName>
</protein>
<keyword evidence="5" id="KW-0813">Transport</keyword>
<evidence type="ECO:0000259" key="17">
    <source>
        <dbReference type="PROSITE" id="PS50109"/>
    </source>
</evidence>
<evidence type="ECO:0000256" key="7">
    <source>
        <dbReference type="ARBA" id="ARBA00022553"/>
    </source>
</evidence>
<dbReference type="SMART" id="SM00388">
    <property type="entry name" value="HisKA"/>
    <property type="match status" value="1"/>
</dbReference>
<keyword evidence="8 16" id="KW-0812">Transmembrane</keyword>
<feature type="transmembrane region" description="Helical" evidence="16">
    <location>
        <begin position="440"/>
        <end position="461"/>
    </location>
</feature>
<dbReference type="InterPro" id="IPR003661">
    <property type="entry name" value="HisK_dim/P_dom"/>
</dbReference>
<keyword evidence="10 16" id="KW-1133">Transmembrane helix</keyword>
<evidence type="ECO:0000313" key="18">
    <source>
        <dbReference type="EMBL" id="WPY01082.1"/>
    </source>
</evidence>
<keyword evidence="11" id="KW-0915">Sodium</keyword>
<dbReference type="Pfam" id="PF00512">
    <property type="entry name" value="HisKA"/>
    <property type="match status" value="1"/>
</dbReference>
<feature type="transmembrane region" description="Helical" evidence="16">
    <location>
        <begin position="73"/>
        <end position="95"/>
    </location>
</feature>
<gene>
    <name evidence="18" type="ORF">Trichorick_00980</name>
</gene>
<evidence type="ECO:0000256" key="15">
    <source>
        <dbReference type="ARBA" id="ARBA00033708"/>
    </source>
</evidence>
<feature type="transmembrane region" description="Helical" evidence="16">
    <location>
        <begin position="625"/>
        <end position="647"/>
    </location>
</feature>
<dbReference type="InterPro" id="IPR050277">
    <property type="entry name" value="Sodium:Solute_Symporter"/>
</dbReference>
<evidence type="ECO:0000256" key="8">
    <source>
        <dbReference type="ARBA" id="ARBA00022692"/>
    </source>
</evidence>
<dbReference type="CDD" id="cd00075">
    <property type="entry name" value="HATPase"/>
    <property type="match status" value="1"/>
</dbReference>
<dbReference type="InterPro" id="IPR001734">
    <property type="entry name" value="Na/solute_symporter"/>
</dbReference>
<dbReference type="SUPFAM" id="SSF55874">
    <property type="entry name" value="ATPase domain of HSP90 chaperone/DNA topoisomerase II/histidine kinase"/>
    <property type="match status" value="1"/>
</dbReference>
<keyword evidence="9" id="KW-0769">Symport</keyword>
<accession>A0ABZ0USS8</accession>
<feature type="transmembrane region" description="Helical" evidence="16">
    <location>
        <begin position="512"/>
        <end position="531"/>
    </location>
</feature>
<keyword evidence="19" id="KW-1185">Reference proteome</keyword>